<feature type="transmembrane region" description="Helical" evidence="3">
    <location>
        <begin position="484"/>
        <end position="506"/>
    </location>
</feature>
<accession>A0A7S1F3Q6</accession>
<organism evidence="4">
    <name type="scientific">Noctiluca scintillans</name>
    <name type="common">Sea sparkle</name>
    <name type="synonym">Red tide dinoflagellate</name>
    <dbReference type="NCBI Taxonomy" id="2966"/>
    <lineage>
        <taxon>Eukaryota</taxon>
        <taxon>Sar</taxon>
        <taxon>Alveolata</taxon>
        <taxon>Dinophyceae</taxon>
        <taxon>Noctilucales</taxon>
        <taxon>Noctilucaceae</taxon>
        <taxon>Noctiluca</taxon>
    </lineage>
</organism>
<feature type="transmembrane region" description="Helical" evidence="3">
    <location>
        <begin position="345"/>
        <end position="370"/>
    </location>
</feature>
<feature type="transmembrane region" description="Helical" evidence="3">
    <location>
        <begin position="562"/>
        <end position="583"/>
    </location>
</feature>
<feature type="region of interest" description="Disordered" evidence="2">
    <location>
        <begin position="95"/>
        <end position="182"/>
    </location>
</feature>
<dbReference type="AlphaFoldDB" id="A0A7S1F3Q6"/>
<name>A0A7S1F3Q6_NOCSC</name>
<gene>
    <name evidence="4" type="ORF">NSCI0253_LOCUS15339</name>
</gene>
<reference evidence="4" key="1">
    <citation type="submission" date="2021-01" db="EMBL/GenBank/DDBJ databases">
        <authorList>
            <person name="Corre E."/>
            <person name="Pelletier E."/>
            <person name="Niang G."/>
            <person name="Scheremetjew M."/>
            <person name="Finn R."/>
            <person name="Kale V."/>
            <person name="Holt S."/>
            <person name="Cochrane G."/>
            <person name="Meng A."/>
            <person name="Brown T."/>
            <person name="Cohen L."/>
        </authorList>
    </citation>
    <scope>NUCLEOTIDE SEQUENCE</scope>
</reference>
<feature type="region of interest" description="Disordered" evidence="2">
    <location>
        <begin position="1"/>
        <end position="20"/>
    </location>
</feature>
<protein>
    <recommendedName>
        <fullName evidence="5">Transmembrane protein</fullName>
    </recommendedName>
</protein>
<evidence type="ECO:0000313" key="4">
    <source>
        <dbReference type="EMBL" id="CAD8840991.1"/>
    </source>
</evidence>
<feature type="coiled-coil region" evidence="1">
    <location>
        <begin position="185"/>
        <end position="215"/>
    </location>
</feature>
<keyword evidence="1" id="KW-0175">Coiled coil</keyword>
<keyword evidence="3" id="KW-0472">Membrane</keyword>
<evidence type="ECO:0000256" key="2">
    <source>
        <dbReference type="SAM" id="MobiDB-lite"/>
    </source>
</evidence>
<evidence type="ECO:0000256" key="1">
    <source>
        <dbReference type="SAM" id="Coils"/>
    </source>
</evidence>
<feature type="compositionally biased region" description="Polar residues" evidence="2">
    <location>
        <begin position="95"/>
        <end position="105"/>
    </location>
</feature>
<keyword evidence="3" id="KW-0812">Transmembrane</keyword>
<keyword evidence="3" id="KW-1133">Transmembrane helix</keyword>
<feature type="transmembrane region" description="Helical" evidence="3">
    <location>
        <begin position="518"/>
        <end position="542"/>
    </location>
</feature>
<sequence length="602" mass="67480">MTDFKFTPVPWDKQSGGGSGVGCMEVEGWAKTVQRSPIERSPVERSSIERELFDLRHHVEMMLARASGKHEIFRAQLMDRVTVIESRMTSIETRVEQASCNTLSGPSPPSVKRDSDIDPGWPLEDDTDHVEELMWGPRAVADRRSSGTRRVSPHKLPDAPSSKKPGRFSRSSSRSRETPRFSNLRLQIKDALAALENKVSSEEQTRAKLDHLEQEALVQIDVVKNEARELDNFTRTTLQDQIDDNLFRMQTRMDKLDQAVRLGLEHTAADIFSLSVDGVTNVEELQTHQYIRSTHDRRTQGGGENVVVQYMDETTVLEKAYRLKEIVSDAALLVGTPLNMSTKTVVVAILGVLFDLILRAILCFFVWTLAVAQEERDEALNTDMTLWTLATDATTVSRVCASDFTLGTAARQQELFEMFQEYVACYAEVLAAALTALWVLSVYEELHRLSHFVAAIFALPRGKATTMTVQLQHLTIEGITTARLSVVLLLQCVQFFVTGLLLLSGCRWLSGSSSMEELFTSSVTLAFIVKMDLFHVVLPHVLRMSTTKISPIRLPEDGCKRFHTVFDFGVFLFTVIAVLAVFFSKVFPHVNLMSDVVSTVCA</sequence>
<evidence type="ECO:0008006" key="5">
    <source>
        <dbReference type="Google" id="ProtNLM"/>
    </source>
</evidence>
<proteinExistence type="predicted"/>
<dbReference type="EMBL" id="HBFQ01021899">
    <property type="protein sequence ID" value="CAD8840991.1"/>
    <property type="molecule type" value="Transcribed_RNA"/>
</dbReference>
<evidence type="ECO:0000256" key="3">
    <source>
        <dbReference type="SAM" id="Phobius"/>
    </source>
</evidence>